<dbReference type="GO" id="GO:0003677">
    <property type="term" value="F:DNA binding"/>
    <property type="evidence" value="ECO:0007669"/>
    <property type="project" value="UniProtKB-KW"/>
</dbReference>
<dbReference type="InterPro" id="IPR036388">
    <property type="entry name" value="WH-like_DNA-bd_sf"/>
</dbReference>
<comment type="caution">
    <text evidence="5">The sequence shown here is derived from an EMBL/GenBank/DDBJ whole genome shotgun (WGS) entry which is preliminary data.</text>
</comment>
<dbReference type="SUPFAM" id="SSF55785">
    <property type="entry name" value="PYP-like sensor domain (PAS domain)"/>
    <property type="match status" value="1"/>
</dbReference>
<keyword evidence="3" id="KW-0804">Transcription</keyword>
<evidence type="ECO:0000313" key="6">
    <source>
        <dbReference type="Proteomes" id="UP000295611"/>
    </source>
</evidence>
<dbReference type="CDD" id="cd06170">
    <property type="entry name" value="LuxR_C_like"/>
    <property type="match status" value="1"/>
</dbReference>
<evidence type="ECO:0000256" key="1">
    <source>
        <dbReference type="ARBA" id="ARBA00023015"/>
    </source>
</evidence>
<dbReference type="PRINTS" id="PR00038">
    <property type="entry name" value="HTHLUXR"/>
</dbReference>
<dbReference type="Pfam" id="PF08448">
    <property type="entry name" value="PAS_4"/>
    <property type="match status" value="1"/>
</dbReference>
<dbReference type="Gene3D" id="3.30.450.20">
    <property type="entry name" value="PAS domain"/>
    <property type="match status" value="1"/>
</dbReference>
<name>A0A4R7B9J1_9NEIS</name>
<dbReference type="PROSITE" id="PS50043">
    <property type="entry name" value="HTH_LUXR_2"/>
    <property type="match status" value="1"/>
</dbReference>
<keyword evidence="6" id="KW-1185">Reference proteome</keyword>
<dbReference type="GO" id="GO:0006355">
    <property type="term" value="P:regulation of DNA-templated transcription"/>
    <property type="evidence" value="ECO:0007669"/>
    <property type="project" value="InterPro"/>
</dbReference>
<evidence type="ECO:0000313" key="5">
    <source>
        <dbReference type="EMBL" id="TDR81491.1"/>
    </source>
</evidence>
<dbReference type="InterPro" id="IPR016032">
    <property type="entry name" value="Sig_transdc_resp-reg_C-effctor"/>
</dbReference>
<reference evidence="5 6" key="1">
    <citation type="submission" date="2019-03" db="EMBL/GenBank/DDBJ databases">
        <title>Genomic Encyclopedia of Type Strains, Phase III (KMG-III): the genomes of soil and plant-associated and newly described type strains.</title>
        <authorList>
            <person name="Whitman W."/>
        </authorList>
    </citation>
    <scope>NUCLEOTIDE SEQUENCE [LARGE SCALE GENOMIC DNA]</scope>
    <source>
        <strain evidence="5 6">CECT 8976</strain>
    </source>
</reference>
<dbReference type="Proteomes" id="UP000295611">
    <property type="component" value="Unassembled WGS sequence"/>
</dbReference>
<dbReference type="InterPro" id="IPR013656">
    <property type="entry name" value="PAS_4"/>
</dbReference>
<dbReference type="PANTHER" id="PTHR44688:SF16">
    <property type="entry name" value="DNA-BINDING TRANSCRIPTIONAL ACTIVATOR DEVR_DOSR"/>
    <property type="match status" value="1"/>
</dbReference>
<sequence length="243" mass="27223">MDSPITPQLQQMIDTLSGFVTCKDLQSTHLYTNQQSADLIGLRYKEEAVGMTDLDLPCGAVESAHLFRAQDREVIRTGQPLRILDIHRYAGNQWRTLIAYKTPWRDPAQNIVGTICQSQELDSRWLLELGVLLGKTADGPMSGNNLLTSRTSYIIGHPGLGPKLTQRQQEILFLLLRGRSARLIGRALGIATRTVEWHLVMLKEKFAALSKSELIDKAIELGYLHNLPPGLSKRSLSIILRED</sequence>
<dbReference type="PANTHER" id="PTHR44688">
    <property type="entry name" value="DNA-BINDING TRANSCRIPTIONAL ACTIVATOR DEVR_DOSR"/>
    <property type="match status" value="1"/>
</dbReference>
<keyword evidence="2" id="KW-0238">DNA-binding</keyword>
<dbReference type="OrthoDB" id="8579497at2"/>
<keyword evidence="1" id="KW-0805">Transcription regulation</keyword>
<dbReference type="InterPro" id="IPR000792">
    <property type="entry name" value="Tscrpt_reg_LuxR_C"/>
</dbReference>
<evidence type="ECO:0000256" key="3">
    <source>
        <dbReference type="ARBA" id="ARBA00023163"/>
    </source>
</evidence>
<dbReference type="RefSeq" id="WP_133678861.1">
    <property type="nucleotide sequence ID" value="NZ_SNZP01000003.1"/>
</dbReference>
<evidence type="ECO:0000256" key="2">
    <source>
        <dbReference type="ARBA" id="ARBA00023125"/>
    </source>
</evidence>
<protein>
    <submittedName>
        <fullName evidence="5">Regulatory LuxR family protein</fullName>
    </submittedName>
</protein>
<dbReference type="AlphaFoldDB" id="A0A4R7B9J1"/>
<dbReference type="EMBL" id="SNZP01000003">
    <property type="protein sequence ID" value="TDR81491.1"/>
    <property type="molecule type" value="Genomic_DNA"/>
</dbReference>
<accession>A0A4R7B9J1</accession>
<gene>
    <name evidence="5" type="ORF">DFP86_103144</name>
</gene>
<dbReference type="Gene3D" id="1.10.10.10">
    <property type="entry name" value="Winged helix-like DNA-binding domain superfamily/Winged helix DNA-binding domain"/>
    <property type="match status" value="1"/>
</dbReference>
<evidence type="ECO:0000259" key="4">
    <source>
        <dbReference type="PROSITE" id="PS50043"/>
    </source>
</evidence>
<dbReference type="Pfam" id="PF00196">
    <property type="entry name" value="GerE"/>
    <property type="match status" value="1"/>
</dbReference>
<feature type="domain" description="HTH luxR-type" evidence="4">
    <location>
        <begin position="157"/>
        <end position="222"/>
    </location>
</feature>
<organism evidence="5 6">
    <name type="scientific">Paludibacterium purpuratum</name>
    <dbReference type="NCBI Taxonomy" id="1144873"/>
    <lineage>
        <taxon>Bacteria</taxon>
        <taxon>Pseudomonadati</taxon>
        <taxon>Pseudomonadota</taxon>
        <taxon>Betaproteobacteria</taxon>
        <taxon>Neisseriales</taxon>
        <taxon>Chromobacteriaceae</taxon>
        <taxon>Paludibacterium</taxon>
    </lineage>
</organism>
<dbReference type="InterPro" id="IPR035965">
    <property type="entry name" value="PAS-like_dom_sf"/>
</dbReference>
<proteinExistence type="predicted"/>
<dbReference type="SUPFAM" id="SSF46894">
    <property type="entry name" value="C-terminal effector domain of the bipartite response regulators"/>
    <property type="match status" value="1"/>
</dbReference>
<dbReference type="SMART" id="SM00421">
    <property type="entry name" value="HTH_LUXR"/>
    <property type="match status" value="1"/>
</dbReference>